<dbReference type="Proteomes" id="UP000194218">
    <property type="component" value="Chromosome"/>
</dbReference>
<dbReference type="InterPro" id="IPR050104">
    <property type="entry name" value="FMN-dep_NADH:Q_OxRdtase_AzoR1"/>
</dbReference>
<comment type="subunit">
    <text evidence="6">Homodimer.</text>
</comment>
<dbReference type="InterPro" id="IPR023048">
    <property type="entry name" value="NADH:quinone_OxRdtase_FMN_depd"/>
</dbReference>
<keyword evidence="9" id="KW-1185">Reference proteome</keyword>
<organism evidence="8 9">
    <name type="scientific">Streptomyces marincola</name>
    <dbReference type="NCBI Taxonomy" id="2878388"/>
    <lineage>
        <taxon>Bacteria</taxon>
        <taxon>Bacillati</taxon>
        <taxon>Actinomycetota</taxon>
        <taxon>Actinomycetes</taxon>
        <taxon>Kitasatosporales</taxon>
        <taxon>Streptomycetaceae</taxon>
        <taxon>Streptomyces</taxon>
    </lineage>
</organism>
<dbReference type="InterPro" id="IPR029039">
    <property type="entry name" value="Flavoprotein-like_sf"/>
</dbReference>
<keyword evidence="3 6" id="KW-0560">Oxidoreductase</keyword>
<evidence type="ECO:0000256" key="2">
    <source>
        <dbReference type="ARBA" id="ARBA00022643"/>
    </source>
</evidence>
<dbReference type="GO" id="GO:0010181">
    <property type="term" value="F:FMN binding"/>
    <property type="evidence" value="ECO:0007669"/>
    <property type="project" value="UniProtKB-UniRule"/>
</dbReference>
<reference evidence="8 9" key="1">
    <citation type="submission" date="2017-05" db="EMBL/GenBank/DDBJ databases">
        <title>Complete genome sequence of Streptomyces sp. SCSIO 03032 revealed the diverse biosynthetic pathways for its bioactive secondary metabolites.</title>
        <authorList>
            <person name="Ma L."/>
            <person name="Zhu Y."/>
            <person name="Zhang W."/>
            <person name="Zhang G."/>
            <person name="Tian X."/>
            <person name="Zhang S."/>
            <person name="Zhang C."/>
        </authorList>
    </citation>
    <scope>NUCLEOTIDE SEQUENCE [LARGE SCALE GENOMIC DNA]</scope>
    <source>
        <strain evidence="8 9">SCSIO 03032</strain>
    </source>
</reference>
<dbReference type="KEGG" id="smao:CAG99_13815"/>
<feature type="binding site" evidence="6">
    <location>
        <begin position="16"/>
        <end position="18"/>
    </location>
    <ligand>
        <name>FMN</name>
        <dbReference type="ChEBI" id="CHEBI:58210"/>
    </ligand>
</feature>
<evidence type="ECO:0000256" key="6">
    <source>
        <dbReference type="HAMAP-Rule" id="MF_01216"/>
    </source>
</evidence>
<comment type="similarity">
    <text evidence="6">Belongs to the azoreductase type 1 family.</text>
</comment>
<name>A0A1W7CYB1_9ACTN</name>
<protein>
    <recommendedName>
        <fullName evidence="6">FMN dependent NADH:quinone oxidoreductase</fullName>
        <ecNumber evidence="6">1.6.5.-</ecNumber>
    </recommendedName>
    <alternativeName>
        <fullName evidence="6">Azo-dye reductase</fullName>
    </alternativeName>
    <alternativeName>
        <fullName evidence="6">FMN-dependent NADH-azo compound oxidoreductase</fullName>
    </alternativeName>
    <alternativeName>
        <fullName evidence="6">FMN-dependent NADH-azoreductase</fullName>
        <ecNumber evidence="6">1.7.1.17</ecNumber>
    </alternativeName>
</protein>
<evidence type="ECO:0000256" key="5">
    <source>
        <dbReference type="ARBA" id="ARBA00048542"/>
    </source>
</evidence>
<dbReference type="AlphaFoldDB" id="A0A1W7CYB1"/>
<proteinExistence type="inferred from homology"/>
<keyword evidence="1 6" id="KW-0285">Flavoprotein</keyword>
<dbReference type="RefSeq" id="WP_086159665.1">
    <property type="nucleotide sequence ID" value="NZ_CP021121.1"/>
</dbReference>
<evidence type="ECO:0000256" key="4">
    <source>
        <dbReference type="ARBA" id="ARBA00023027"/>
    </source>
</evidence>
<dbReference type="PANTHER" id="PTHR43741:SF4">
    <property type="entry name" value="FMN-DEPENDENT NADH:QUINONE OXIDOREDUCTASE"/>
    <property type="match status" value="1"/>
</dbReference>
<gene>
    <name evidence="6" type="primary">azoR</name>
    <name evidence="8" type="ORF">CAG99_13815</name>
</gene>
<comment type="catalytic activity">
    <reaction evidence="5">
        <text>N,N-dimethyl-1,4-phenylenediamine + anthranilate + 2 NAD(+) = 2-(4-dimethylaminophenyl)diazenylbenzoate + 2 NADH + 2 H(+)</text>
        <dbReference type="Rhea" id="RHEA:55872"/>
        <dbReference type="ChEBI" id="CHEBI:15378"/>
        <dbReference type="ChEBI" id="CHEBI:15783"/>
        <dbReference type="ChEBI" id="CHEBI:16567"/>
        <dbReference type="ChEBI" id="CHEBI:57540"/>
        <dbReference type="ChEBI" id="CHEBI:57945"/>
        <dbReference type="ChEBI" id="CHEBI:71579"/>
        <dbReference type="EC" id="1.7.1.17"/>
    </reaction>
    <physiologicalReaction direction="right-to-left" evidence="5">
        <dbReference type="Rhea" id="RHEA:55874"/>
    </physiologicalReaction>
</comment>
<comment type="cofactor">
    <cofactor evidence="6">
        <name>FMN</name>
        <dbReference type="ChEBI" id="CHEBI:58210"/>
    </cofactor>
    <text evidence="6">Binds 1 FMN per subunit.</text>
</comment>
<dbReference type="EMBL" id="CP021121">
    <property type="protein sequence ID" value="ARQ69798.1"/>
    <property type="molecule type" value="Genomic_DNA"/>
</dbReference>
<dbReference type="SUPFAM" id="SSF52218">
    <property type="entry name" value="Flavoproteins"/>
    <property type="match status" value="1"/>
</dbReference>
<comment type="function">
    <text evidence="6">Quinone reductase that provides resistance to thiol-specific stress caused by electrophilic quinones.</text>
</comment>
<dbReference type="InterPro" id="IPR003680">
    <property type="entry name" value="Flavodoxin_fold"/>
</dbReference>
<dbReference type="Pfam" id="PF02525">
    <property type="entry name" value="Flavodoxin_2"/>
    <property type="match status" value="1"/>
</dbReference>
<dbReference type="Gene3D" id="3.40.50.360">
    <property type="match status" value="1"/>
</dbReference>
<keyword evidence="4 6" id="KW-0520">NAD</keyword>
<evidence type="ECO:0000313" key="9">
    <source>
        <dbReference type="Proteomes" id="UP000194218"/>
    </source>
</evidence>
<evidence type="ECO:0000256" key="1">
    <source>
        <dbReference type="ARBA" id="ARBA00022630"/>
    </source>
</evidence>
<dbReference type="PANTHER" id="PTHR43741">
    <property type="entry name" value="FMN-DEPENDENT NADH-AZOREDUCTASE 1"/>
    <property type="match status" value="1"/>
</dbReference>
<dbReference type="GO" id="GO:0016652">
    <property type="term" value="F:oxidoreductase activity, acting on NAD(P)H as acceptor"/>
    <property type="evidence" value="ECO:0007669"/>
    <property type="project" value="UniProtKB-UniRule"/>
</dbReference>
<comment type="catalytic activity">
    <reaction evidence="6">
        <text>2 a quinone + NADH + H(+) = 2 a 1,4-benzosemiquinone + NAD(+)</text>
        <dbReference type="Rhea" id="RHEA:65952"/>
        <dbReference type="ChEBI" id="CHEBI:15378"/>
        <dbReference type="ChEBI" id="CHEBI:57540"/>
        <dbReference type="ChEBI" id="CHEBI:57945"/>
        <dbReference type="ChEBI" id="CHEBI:132124"/>
        <dbReference type="ChEBI" id="CHEBI:134225"/>
    </reaction>
</comment>
<feature type="binding site" evidence="6">
    <location>
        <begin position="135"/>
        <end position="138"/>
    </location>
    <ligand>
        <name>FMN</name>
        <dbReference type="ChEBI" id="CHEBI:58210"/>
    </ligand>
</feature>
<comment type="caution">
    <text evidence="6">Lacks conserved residue(s) required for the propagation of feature annotation.</text>
</comment>
<accession>A0A1W7CYB1</accession>
<sequence length="216" mass="22898">MATLLHIDTSFNGDKSVSRAVAASFRQAWEEQHPEGEIVYRDLAADPLPHLSAEAFHSGSIAPEDRTPAQQAGFELRDGLVTELESADAVLLGAPLYNYSVPSSLKAWIDHVMVVGRTLGESSTLAGKPVTVVTSRGGSYRPGTPMSGRDYVQPYLEFVLGEQLRLDVGFIVPELTLAAVTPAMAGLVDQAEASAAAAHEEARARAKSLATQLAAA</sequence>
<dbReference type="GO" id="GO:0016655">
    <property type="term" value="F:oxidoreductase activity, acting on NAD(P)H, quinone or similar compound as acceptor"/>
    <property type="evidence" value="ECO:0007669"/>
    <property type="project" value="InterPro"/>
</dbReference>
<dbReference type="EC" id="1.6.5.-" evidence="6"/>
<evidence type="ECO:0000259" key="7">
    <source>
        <dbReference type="Pfam" id="PF02525"/>
    </source>
</evidence>
<feature type="binding site" evidence="6">
    <location>
        <position position="10"/>
    </location>
    <ligand>
        <name>FMN</name>
        <dbReference type="ChEBI" id="CHEBI:58210"/>
    </ligand>
</feature>
<evidence type="ECO:0000313" key="8">
    <source>
        <dbReference type="EMBL" id="ARQ69798.1"/>
    </source>
</evidence>
<keyword evidence="2 6" id="KW-0288">FMN</keyword>
<dbReference type="OrthoDB" id="9805013at2"/>
<dbReference type="EC" id="1.7.1.17" evidence="6"/>
<dbReference type="HAMAP" id="MF_01216">
    <property type="entry name" value="Azoreductase_type1"/>
    <property type="match status" value="1"/>
</dbReference>
<comment type="function">
    <text evidence="6">Also exhibits azoreductase activity. Catalyzes the reductive cleavage of the azo bond in aromatic azo compounds to the corresponding amines.</text>
</comment>
<dbReference type="GO" id="GO:0009055">
    <property type="term" value="F:electron transfer activity"/>
    <property type="evidence" value="ECO:0007669"/>
    <property type="project" value="UniProtKB-UniRule"/>
</dbReference>
<evidence type="ECO:0000256" key="3">
    <source>
        <dbReference type="ARBA" id="ARBA00023002"/>
    </source>
</evidence>
<feature type="domain" description="Flavodoxin-like fold" evidence="7">
    <location>
        <begin position="3"/>
        <end position="161"/>
    </location>
</feature>